<name>A0A6A3UAT1_9STRA</name>
<evidence type="ECO:0000313" key="2">
    <source>
        <dbReference type="Proteomes" id="UP000440732"/>
    </source>
</evidence>
<dbReference type="Proteomes" id="UP000440732">
    <property type="component" value="Unassembled WGS sequence"/>
</dbReference>
<gene>
    <name evidence="1" type="ORF">PF006_g6804</name>
</gene>
<proteinExistence type="predicted"/>
<sequence length="62" mass="6959">MKYRAEVHVAAVTTRALSANEELTVSYGKGLWFDCRCGADTCIPKKRITPRRTSKRLTTRGS</sequence>
<reference evidence="1 2" key="1">
    <citation type="submission" date="2018-08" db="EMBL/GenBank/DDBJ databases">
        <title>Genomic investigation of the strawberry pathogen Phytophthora fragariae indicates pathogenicity is determined by transcriptional variation in three key races.</title>
        <authorList>
            <person name="Adams T.M."/>
            <person name="Armitage A.D."/>
            <person name="Sobczyk M.K."/>
            <person name="Bates H.J."/>
            <person name="Dunwell J.M."/>
            <person name="Nellist C.F."/>
            <person name="Harrison R.J."/>
        </authorList>
    </citation>
    <scope>NUCLEOTIDE SEQUENCE [LARGE SCALE GENOMIC DNA]</scope>
    <source>
        <strain evidence="1 2">NOV-5</strain>
    </source>
</reference>
<organism evidence="1 2">
    <name type="scientific">Phytophthora fragariae</name>
    <dbReference type="NCBI Taxonomy" id="53985"/>
    <lineage>
        <taxon>Eukaryota</taxon>
        <taxon>Sar</taxon>
        <taxon>Stramenopiles</taxon>
        <taxon>Oomycota</taxon>
        <taxon>Peronosporomycetes</taxon>
        <taxon>Peronosporales</taxon>
        <taxon>Peronosporaceae</taxon>
        <taxon>Phytophthora</taxon>
    </lineage>
</organism>
<dbReference type="AlphaFoldDB" id="A0A6A3UAT1"/>
<protein>
    <recommendedName>
        <fullName evidence="3">SET domain-containing protein</fullName>
    </recommendedName>
</protein>
<evidence type="ECO:0008006" key="3">
    <source>
        <dbReference type="Google" id="ProtNLM"/>
    </source>
</evidence>
<comment type="caution">
    <text evidence="1">The sequence shown here is derived from an EMBL/GenBank/DDBJ whole genome shotgun (WGS) entry which is preliminary data.</text>
</comment>
<accession>A0A6A3UAT1</accession>
<dbReference type="SUPFAM" id="SSF82199">
    <property type="entry name" value="SET domain"/>
    <property type="match status" value="1"/>
</dbReference>
<dbReference type="Gene3D" id="2.170.270.10">
    <property type="entry name" value="SET domain"/>
    <property type="match status" value="1"/>
</dbReference>
<dbReference type="InterPro" id="IPR046341">
    <property type="entry name" value="SET_dom_sf"/>
</dbReference>
<evidence type="ECO:0000313" key="1">
    <source>
        <dbReference type="EMBL" id="KAE9148620.1"/>
    </source>
</evidence>
<dbReference type="EMBL" id="QXGA01000281">
    <property type="protein sequence ID" value="KAE9148620.1"/>
    <property type="molecule type" value="Genomic_DNA"/>
</dbReference>